<organism evidence="1 2">
    <name type="scientific">Actinokineospora diospyrosa</name>
    <dbReference type="NCBI Taxonomy" id="103728"/>
    <lineage>
        <taxon>Bacteria</taxon>
        <taxon>Bacillati</taxon>
        <taxon>Actinomycetota</taxon>
        <taxon>Actinomycetes</taxon>
        <taxon>Pseudonocardiales</taxon>
        <taxon>Pseudonocardiaceae</taxon>
        <taxon>Actinokineospora</taxon>
    </lineage>
</organism>
<keyword evidence="2" id="KW-1185">Reference proteome</keyword>
<proteinExistence type="predicted"/>
<reference evidence="1 2" key="1">
    <citation type="submission" date="2022-06" db="EMBL/GenBank/DDBJ databases">
        <title>Genomic Encyclopedia of Archaeal and Bacterial Type Strains, Phase II (KMG-II): from individual species to whole genera.</title>
        <authorList>
            <person name="Goeker M."/>
        </authorList>
    </citation>
    <scope>NUCLEOTIDE SEQUENCE [LARGE SCALE GENOMIC DNA]</scope>
    <source>
        <strain evidence="1 2">DSM 44255</strain>
    </source>
</reference>
<dbReference type="Proteomes" id="UP001205185">
    <property type="component" value="Unassembled WGS sequence"/>
</dbReference>
<protein>
    <recommendedName>
        <fullName evidence="3">TniQ protein</fullName>
    </recommendedName>
</protein>
<evidence type="ECO:0000313" key="1">
    <source>
        <dbReference type="EMBL" id="MCP2267941.1"/>
    </source>
</evidence>
<evidence type="ECO:0000313" key="2">
    <source>
        <dbReference type="Proteomes" id="UP001205185"/>
    </source>
</evidence>
<accession>A0ABT1I5Q0</accession>
<gene>
    <name evidence="1" type="ORF">LV75_000423</name>
</gene>
<dbReference type="EMBL" id="JAMTCO010000001">
    <property type="protein sequence ID" value="MCP2267941.1"/>
    <property type="molecule type" value="Genomic_DNA"/>
</dbReference>
<sequence length="186" mass="20505">MIARHHSKKKIMTASAVPPIPEPLRQLPTVGGLVVPWVTPRTADGRFLFGSVDRDRVDQALHGRLCGVCGLPLEHRAVLMMRMSDVARQCSSEPALHRWCAAYTIQACPMINGRLNHYRSTAPRLDPNMVSAPDAAARHGAAAEPWFAVWIAGYRVITDHGNLAASYAGTTPLRLRPITWRFPPSL</sequence>
<evidence type="ECO:0008006" key="3">
    <source>
        <dbReference type="Google" id="ProtNLM"/>
    </source>
</evidence>
<name>A0ABT1I5Q0_9PSEU</name>
<comment type="caution">
    <text evidence="1">The sequence shown here is derived from an EMBL/GenBank/DDBJ whole genome shotgun (WGS) entry which is preliminary data.</text>
</comment>